<dbReference type="EMBL" id="JAGUCN010000027">
    <property type="protein sequence ID" value="MBS2213459.1"/>
    <property type="molecule type" value="Genomic_DNA"/>
</dbReference>
<keyword evidence="1" id="KW-1133">Transmembrane helix</keyword>
<proteinExistence type="predicted"/>
<accession>A0ABS5KEI3</accession>
<feature type="transmembrane region" description="Helical" evidence="1">
    <location>
        <begin position="46"/>
        <end position="67"/>
    </location>
</feature>
<name>A0ABS5KEI3_9BACT</name>
<dbReference type="RefSeq" id="WP_212230643.1">
    <property type="nucleotide sequence ID" value="NZ_JAGUCN010000027.1"/>
</dbReference>
<keyword evidence="1" id="KW-0472">Membrane</keyword>
<evidence type="ECO:0008006" key="4">
    <source>
        <dbReference type="Google" id="ProtNLM"/>
    </source>
</evidence>
<comment type="caution">
    <text evidence="2">The sequence shown here is derived from an EMBL/GenBank/DDBJ whole genome shotgun (WGS) entry which is preliminary data.</text>
</comment>
<protein>
    <recommendedName>
        <fullName evidence="4">DUF805 domain-containing protein</fullName>
    </recommendedName>
</protein>
<dbReference type="Proteomes" id="UP000721861">
    <property type="component" value="Unassembled WGS sequence"/>
</dbReference>
<reference evidence="2 3" key="1">
    <citation type="journal article" date="2014" name="Int. J. Syst. Evol. Microbiol.">
        <title>Carboxylicivirga gen. nov. in the family Marinilabiliaceae with two novel species, Carboxylicivirga mesophila sp. nov. and Carboxylicivirga taeanensis sp. nov., and reclassification of Cytophaga fermentans as Saccharicrinis fermentans gen. nov., comb. nov.</title>
        <authorList>
            <person name="Yang S.H."/>
            <person name="Seo H.S."/>
            <person name="Woo J.H."/>
            <person name="Oh H.M."/>
            <person name="Jang H."/>
            <person name="Lee J.H."/>
            <person name="Kim S.J."/>
            <person name="Kwon K.K."/>
        </authorList>
    </citation>
    <scope>NUCLEOTIDE SEQUENCE [LARGE SCALE GENOMIC DNA]</scope>
    <source>
        <strain evidence="2 3">JCM 18290</strain>
    </source>
</reference>
<feature type="transmembrane region" description="Helical" evidence="1">
    <location>
        <begin position="23"/>
        <end position="40"/>
    </location>
</feature>
<organism evidence="2 3">
    <name type="scientific">Carboxylicivirga mesophila</name>
    <dbReference type="NCBI Taxonomy" id="1166478"/>
    <lineage>
        <taxon>Bacteria</taxon>
        <taxon>Pseudomonadati</taxon>
        <taxon>Bacteroidota</taxon>
        <taxon>Bacteroidia</taxon>
        <taxon>Marinilabiliales</taxon>
        <taxon>Marinilabiliaceae</taxon>
        <taxon>Carboxylicivirga</taxon>
    </lineage>
</organism>
<keyword evidence="3" id="KW-1185">Reference proteome</keyword>
<evidence type="ECO:0000256" key="1">
    <source>
        <dbReference type="SAM" id="Phobius"/>
    </source>
</evidence>
<feature type="transmembrane region" description="Helical" evidence="1">
    <location>
        <begin position="130"/>
        <end position="148"/>
    </location>
</feature>
<feature type="transmembrane region" description="Helical" evidence="1">
    <location>
        <begin position="87"/>
        <end position="110"/>
    </location>
</feature>
<evidence type="ECO:0000313" key="3">
    <source>
        <dbReference type="Proteomes" id="UP000721861"/>
    </source>
</evidence>
<gene>
    <name evidence="2" type="ORF">KEM09_18765</name>
</gene>
<keyword evidence="1" id="KW-0812">Transmembrane</keyword>
<sequence length="160" mass="18441">MIWFNIKELERKIIENEFTDKEGFKYFLGYSILSVIAIYGSTSESFITFIELVLGVGITIWGSYSIFKANSNGDGQDFFKRYFALSWVIGFRLFIFTVLIAIPLGAIYNFVILASAQSIETETTALKKDFVTMILYSLLMLIYYFLLISSFRRVSIEKTN</sequence>
<evidence type="ECO:0000313" key="2">
    <source>
        <dbReference type="EMBL" id="MBS2213459.1"/>
    </source>
</evidence>